<dbReference type="SUPFAM" id="SSF48366">
    <property type="entry name" value="Ras GEF"/>
    <property type="match status" value="2"/>
</dbReference>
<dbReference type="PROSITE" id="PS50003">
    <property type="entry name" value="PH_DOMAIN"/>
    <property type="match status" value="1"/>
</dbReference>
<evidence type="ECO:0000313" key="7">
    <source>
        <dbReference type="EMBL" id="KSA02933.1"/>
    </source>
</evidence>
<keyword evidence="1" id="KW-0344">Guanine-nucleotide releasing factor</keyword>
<dbReference type="InterPro" id="IPR036964">
    <property type="entry name" value="RASGEF_cat_dom_sf"/>
</dbReference>
<dbReference type="InterPro" id="IPR000651">
    <property type="entry name" value="Ras-like_Gua-exchang_fac_N"/>
</dbReference>
<dbReference type="PANTHER" id="PTHR23182:SF1">
    <property type="entry name" value="RHO GTPASE ACTIVATING PROTEIN AT 1A, ISOFORM E"/>
    <property type="match status" value="1"/>
</dbReference>
<sequence>MRKIWSQRKERDKRKSFMLIYSSNEQQEHEKPNGGHGESDGVDDMSTLANSTIGSIPESSAESDHTVGTKNSVRSVSTLAKNDYDQNIVKNAWLNATIGASSVHDMSENMLRVYRAELKGSHMYLYKPTVLNARRFQLTDATEGADQQSDMFNHNNESGVLEQSVAQEGTLDDVPQLIYYRIDMAHPELKYDFERRQFLPGSSIEAFVHFLLFQTHPSYNISIDQLIETLPLFPDFGVVARLVLSFLSNLFDSKLQGEFNELIITDRLLRLLSNIQDNFQGFLVRYEIYPIILKIIEVLSGNLQHDDNVHKIQVFKANLVAKQNSIIELVTYDLPSENPFQDLNSNVFINDINLIDFSKTINFIDLKFFKNWNSNIDKSLLLYSSLKDNSTQDFFYKKNPLIFDNDHHIHYLSRLLVNHLFIENISAKNNNFLERKARLLEKWIDLGCFLEKSGNMSSWLGIASIILSQPTLRLTRIWYLVSPDYIRLLKNDWSPVLFELDRRFLVNGSINSDQISKTSDSLNLKFDDFSSRDSYHIMAPRGLGKIYPKENVIPYFGDLIMNNHSTDIHELESIWKRINYSFNRWNEYLSSLTNYDEIIKYNDDVLRRYENMGFIFSNESLNQVLYLGVNSDDTKPLPAKYHDSSSSNVNTDLQNKLLKLIEVNCDSTNFEKIMKLSLLMEPELPESYLKLPTDNQSTNSDSLNATISSISIHSNDSLSSLNAPNDSNISLPSQQQSLCDNRASKIPTFNNNYFKIALAKYDDLLLQNSPNEQKAKFQSLDSSIIKHNFVIDDQLTLRVDDFIIDLESSFINSSTLQGLEDDDDDDEMPGLGIDVDDILNSDKFNNIDIHDKPDPSAVQNEETHINKKKHSKNYSLISSDSSKFSQQNNYIPKYASIDRLIDLLLIDAKYFNENISINLSEYRFVFLLNYNSFITTKELLDKLSHRFINSSNAIISIMKKLYLIRNGNVDIELQSEFPNWNLDTSVNISELGNVDYEALLEIQTNILKVLIVLINNFYSNFVNDLINKKIFIKLLKLFSNEISQWYNSNKIDSQLEKAFENLVNYYKKLKRLFIKKTYRPIEMLKFDEYLIKEFRFSNSLHDVPINRNLPGHKNLNKVEKFLHKFNKLLTTFYKLIKTEDWIKIYKILENQFEKNSLLGFNLQKTSTSDDSLIVSNIFNFFESLSDPQEKQLILKQFPLVFRKLFKLYFKFRSYLLIQLADLNITVEERLDRMKTLLLMLKISKLKMSDNQFVFEGDQDNIPSCIETAITNVIYLPESRLFASLWMKASMSLNENSTNSAFEDINLLLPSNISEASLAINEPLLPCFGWIIENLIEANKCPSFHKQNINFNKRYLIYKIIKELCVEDIDGQESNGFNCHENREFDFLLKLDESLVNSQKIKDFIVGQERSKLFRSVLHDQHKILTLDNKKKHLRDGSGSNTLNTNPTSSMHTLSKKSSSSSLRRQSLSYKSNSSSRFKISGIFGKSRPFSLNASSASERIISSNELPNPESYTDPKQKPYLIIPLKGKKIFPVYSLPFAFKIDSDSPNEDSFFQAPNESELNDWLVKLNYANRHWFYSKNLNLKSNHAFSTFGIPIEVVCNRDQSSVPKFLVVIFEEIENEGLKDIGIYRISSSVSELNHVKSIIDKTGTISFSDRAYDPHTLASCVKSYFRELPDALLIDLVIECFFILERESPEKADNSNVIENYKQILKSLPSTNYHTLKLLLRHLQKVSRFSEHNKMTASNLATVIGPALTEASNLDCLINNFGFMNSILEKLITNYDYVFQDEP</sequence>
<dbReference type="EMBL" id="LMYN01000017">
    <property type="protein sequence ID" value="KSA02933.1"/>
    <property type="molecule type" value="Genomic_DNA"/>
</dbReference>
<accession>A0A0V1Q3W0</accession>
<organism evidence="7 8">
    <name type="scientific">Debaryomyces fabryi</name>
    <dbReference type="NCBI Taxonomy" id="58627"/>
    <lineage>
        <taxon>Eukaryota</taxon>
        <taxon>Fungi</taxon>
        <taxon>Dikarya</taxon>
        <taxon>Ascomycota</taxon>
        <taxon>Saccharomycotina</taxon>
        <taxon>Pichiomycetes</taxon>
        <taxon>Debaryomycetaceae</taxon>
        <taxon>Debaryomyces</taxon>
    </lineage>
</organism>
<protein>
    <recommendedName>
        <fullName evidence="9">Rho-GAP domain-containing protein</fullName>
    </recommendedName>
</protein>
<reference evidence="7 8" key="1">
    <citation type="submission" date="2015-11" db="EMBL/GenBank/DDBJ databases">
        <title>The genome of Debaryomyces fabryi.</title>
        <authorList>
            <person name="Tafer H."/>
            <person name="Lopandic K."/>
        </authorList>
    </citation>
    <scope>NUCLEOTIDE SEQUENCE [LARGE SCALE GENOMIC DNA]</scope>
    <source>
        <strain evidence="7 8">CBS 789</strain>
    </source>
</reference>
<evidence type="ECO:0000259" key="4">
    <source>
        <dbReference type="PROSITE" id="PS50009"/>
    </source>
</evidence>
<feature type="region of interest" description="Disordered" evidence="2">
    <location>
        <begin position="1"/>
        <end position="70"/>
    </location>
</feature>
<dbReference type="SUPFAM" id="SSF50729">
    <property type="entry name" value="PH domain-like"/>
    <property type="match status" value="1"/>
</dbReference>
<dbReference type="GO" id="GO:0007264">
    <property type="term" value="P:small GTPase-mediated signal transduction"/>
    <property type="evidence" value="ECO:0007669"/>
    <property type="project" value="InterPro"/>
</dbReference>
<dbReference type="PROSITE" id="PS50212">
    <property type="entry name" value="RASGEF_NTER"/>
    <property type="match status" value="1"/>
</dbReference>
<evidence type="ECO:0000259" key="3">
    <source>
        <dbReference type="PROSITE" id="PS50003"/>
    </source>
</evidence>
<evidence type="ECO:0000259" key="5">
    <source>
        <dbReference type="PROSITE" id="PS50212"/>
    </source>
</evidence>
<dbReference type="CDD" id="cd00159">
    <property type="entry name" value="RhoGAP"/>
    <property type="match status" value="1"/>
</dbReference>
<feature type="domain" description="N-terminal Ras-GEF" evidence="5">
    <location>
        <begin position="888"/>
        <end position="1063"/>
    </location>
</feature>
<dbReference type="Gene3D" id="1.10.555.10">
    <property type="entry name" value="Rho GTPase activation protein"/>
    <property type="match status" value="1"/>
</dbReference>
<dbReference type="Pfam" id="PF00620">
    <property type="entry name" value="RhoGAP"/>
    <property type="match status" value="1"/>
</dbReference>
<keyword evidence="8" id="KW-1185">Reference proteome</keyword>
<dbReference type="InterPro" id="IPR001895">
    <property type="entry name" value="RASGEF_cat_dom"/>
</dbReference>
<dbReference type="Proteomes" id="UP000054251">
    <property type="component" value="Unassembled WGS sequence"/>
</dbReference>
<dbReference type="InterPro" id="IPR037769">
    <property type="entry name" value="Abr/Bcr"/>
</dbReference>
<proteinExistence type="predicted"/>
<name>A0A0V1Q3W0_9ASCO</name>
<evidence type="ECO:0000313" key="8">
    <source>
        <dbReference type="Proteomes" id="UP000054251"/>
    </source>
</evidence>
<dbReference type="RefSeq" id="XP_015469035.1">
    <property type="nucleotide sequence ID" value="XM_015610128.1"/>
</dbReference>
<dbReference type="OrthoDB" id="79452at2759"/>
<evidence type="ECO:0000256" key="2">
    <source>
        <dbReference type="SAM" id="MobiDB-lite"/>
    </source>
</evidence>
<dbReference type="InterPro" id="IPR000198">
    <property type="entry name" value="RhoGAP_dom"/>
</dbReference>
<dbReference type="Gene3D" id="1.10.840.10">
    <property type="entry name" value="Ras guanine-nucleotide exchange factors catalytic domain"/>
    <property type="match status" value="1"/>
</dbReference>
<evidence type="ECO:0000256" key="1">
    <source>
        <dbReference type="PROSITE-ProRule" id="PRU00168"/>
    </source>
</evidence>
<feature type="domain" description="PH" evidence="3">
    <location>
        <begin position="1462"/>
        <end position="1573"/>
    </location>
</feature>
<feature type="compositionally biased region" description="Basic and acidic residues" evidence="2">
    <location>
        <begin position="26"/>
        <end position="39"/>
    </location>
</feature>
<dbReference type="PROSITE" id="PS50009">
    <property type="entry name" value="RASGEF_CAT"/>
    <property type="match status" value="1"/>
</dbReference>
<dbReference type="InterPro" id="IPR001849">
    <property type="entry name" value="PH_domain"/>
</dbReference>
<dbReference type="PANTHER" id="PTHR23182">
    <property type="entry name" value="BREAKPOINT CLUSTER REGION PROTEIN BCR"/>
    <property type="match status" value="1"/>
</dbReference>
<dbReference type="InterPro" id="IPR008936">
    <property type="entry name" value="Rho_GTPase_activation_prot"/>
</dbReference>
<comment type="caution">
    <text evidence="7">The sequence shown here is derived from an EMBL/GenBank/DDBJ whole genome shotgun (WGS) entry which is preliminary data.</text>
</comment>
<dbReference type="GeneID" id="26838307"/>
<evidence type="ECO:0000259" key="6">
    <source>
        <dbReference type="PROSITE" id="PS50238"/>
    </source>
</evidence>
<dbReference type="Pfam" id="PF00617">
    <property type="entry name" value="RasGEF"/>
    <property type="match status" value="1"/>
</dbReference>
<feature type="compositionally biased region" description="Polar residues" evidence="2">
    <location>
        <begin position="1437"/>
        <end position="1447"/>
    </location>
</feature>
<feature type="compositionally biased region" description="Polar residues" evidence="2">
    <location>
        <begin position="47"/>
        <end position="61"/>
    </location>
</feature>
<feature type="region of interest" description="Disordered" evidence="2">
    <location>
        <begin position="1428"/>
        <end position="1467"/>
    </location>
</feature>
<feature type="compositionally biased region" description="Low complexity" evidence="2">
    <location>
        <begin position="1448"/>
        <end position="1467"/>
    </location>
</feature>
<dbReference type="Gene3D" id="1.20.870.10">
    <property type="entry name" value="Son of sevenless (SoS) protein Chain: S domain 1"/>
    <property type="match status" value="1"/>
</dbReference>
<dbReference type="PROSITE" id="PS50238">
    <property type="entry name" value="RHOGAP"/>
    <property type="match status" value="1"/>
</dbReference>
<dbReference type="GO" id="GO:0005085">
    <property type="term" value="F:guanyl-nucleotide exchange factor activity"/>
    <property type="evidence" value="ECO:0007669"/>
    <property type="project" value="UniProtKB-KW"/>
</dbReference>
<feature type="domain" description="Rho-GAP" evidence="6">
    <location>
        <begin position="1594"/>
        <end position="1785"/>
    </location>
</feature>
<dbReference type="SMART" id="SM00324">
    <property type="entry name" value="RhoGAP"/>
    <property type="match status" value="1"/>
</dbReference>
<dbReference type="InterPro" id="IPR023578">
    <property type="entry name" value="Ras_GEF_dom_sf"/>
</dbReference>
<dbReference type="GO" id="GO:0016020">
    <property type="term" value="C:membrane"/>
    <property type="evidence" value="ECO:0007669"/>
    <property type="project" value="TreeGrafter"/>
</dbReference>
<dbReference type="SUPFAM" id="SSF48350">
    <property type="entry name" value="GTPase activation domain, GAP"/>
    <property type="match status" value="1"/>
</dbReference>
<dbReference type="GO" id="GO:0005096">
    <property type="term" value="F:GTPase activator activity"/>
    <property type="evidence" value="ECO:0007669"/>
    <property type="project" value="InterPro"/>
</dbReference>
<evidence type="ECO:0008006" key="9">
    <source>
        <dbReference type="Google" id="ProtNLM"/>
    </source>
</evidence>
<dbReference type="Pfam" id="PF00618">
    <property type="entry name" value="RasGEF_N"/>
    <property type="match status" value="1"/>
</dbReference>
<feature type="domain" description="Ras-GEF" evidence="4">
    <location>
        <begin position="353"/>
        <end position="637"/>
    </location>
</feature>
<feature type="region of interest" description="Disordered" evidence="2">
    <location>
        <begin position="850"/>
        <end position="872"/>
    </location>
</feature>
<gene>
    <name evidence="7" type="ORF">AC631_01298</name>
</gene>